<gene>
    <name evidence="2" type="ORF">E2C01_034589</name>
</gene>
<evidence type="ECO:0000313" key="2">
    <source>
        <dbReference type="EMBL" id="MPC41009.1"/>
    </source>
</evidence>
<comment type="caution">
    <text evidence="2">The sequence shown here is derived from an EMBL/GenBank/DDBJ whole genome shotgun (WGS) entry which is preliminary data.</text>
</comment>
<dbReference type="Proteomes" id="UP000324222">
    <property type="component" value="Unassembled WGS sequence"/>
</dbReference>
<organism evidence="2 3">
    <name type="scientific">Portunus trituberculatus</name>
    <name type="common">Swimming crab</name>
    <name type="synonym">Neptunus trituberculatus</name>
    <dbReference type="NCBI Taxonomy" id="210409"/>
    <lineage>
        <taxon>Eukaryota</taxon>
        <taxon>Metazoa</taxon>
        <taxon>Ecdysozoa</taxon>
        <taxon>Arthropoda</taxon>
        <taxon>Crustacea</taxon>
        <taxon>Multicrustacea</taxon>
        <taxon>Malacostraca</taxon>
        <taxon>Eumalacostraca</taxon>
        <taxon>Eucarida</taxon>
        <taxon>Decapoda</taxon>
        <taxon>Pleocyemata</taxon>
        <taxon>Brachyura</taxon>
        <taxon>Eubrachyura</taxon>
        <taxon>Portunoidea</taxon>
        <taxon>Portunidae</taxon>
        <taxon>Portuninae</taxon>
        <taxon>Portunus</taxon>
    </lineage>
</organism>
<reference evidence="2 3" key="1">
    <citation type="submission" date="2019-05" db="EMBL/GenBank/DDBJ databases">
        <title>Another draft genome of Portunus trituberculatus and its Hox gene families provides insights of decapod evolution.</title>
        <authorList>
            <person name="Jeong J.-H."/>
            <person name="Song I."/>
            <person name="Kim S."/>
            <person name="Choi T."/>
            <person name="Kim D."/>
            <person name="Ryu S."/>
            <person name="Kim W."/>
        </authorList>
    </citation>
    <scope>NUCLEOTIDE SEQUENCE [LARGE SCALE GENOMIC DNA]</scope>
    <source>
        <tissue evidence="2">Muscle</tissue>
    </source>
</reference>
<proteinExistence type="predicted"/>
<evidence type="ECO:0000256" key="1">
    <source>
        <dbReference type="SAM" id="MobiDB-lite"/>
    </source>
</evidence>
<protein>
    <submittedName>
        <fullName evidence="2">Uncharacterized protein</fullName>
    </submittedName>
</protein>
<accession>A0A5B7F710</accession>
<dbReference type="EMBL" id="VSRR010004890">
    <property type="protein sequence ID" value="MPC41009.1"/>
    <property type="molecule type" value="Genomic_DNA"/>
</dbReference>
<evidence type="ECO:0000313" key="3">
    <source>
        <dbReference type="Proteomes" id="UP000324222"/>
    </source>
</evidence>
<dbReference type="AlphaFoldDB" id="A0A5B7F710"/>
<sequence>MESPRRQLSVRLRLKVVRAETDHFVYPLNLRPVSTPVPQQFGTLLAPPRSPNLPMASGRYGEESEEGAATGRKLHLPPGYKG</sequence>
<feature type="region of interest" description="Disordered" evidence="1">
    <location>
        <begin position="43"/>
        <end position="82"/>
    </location>
</feature>
<name>A0A5B7F710_PORTR</name>
<keyword evidence="3" id="KW-1185">Reference proteome</keyword>